<accession>A0A255H520</accession>
<organism evidence="1 2">
    <name type="scientific">Enemella dayhoffiae</name>
    <dbReference type="NCBI Taxonomy" id="2016507"/>
    <lineage>
        <taxon>Bacteria</taxon>
        <taxon>Bacillati</taxon>
        <taxon>Actinomycetota</taxon>
        <taxon>Actinomycetes</taxon>
        <taxon>Propionibacteriales</taxon>
        <taxon>Propionibacteriaceae</taxon>
        <taxon>Enemella</taxon>
    </lineage>
</organism>
<reference evidence="1 2" key="1">
    <citation type="submission" date="2017-07" db="EMBL/GenBank/DDBJ databases">
        <title>Draft whole genome sequences of clinical Proprionibacteriaceae strains.</title>
        <authorList>
            <person name="Bernier A.-M."/>
            <person name="Bernard K."/>
            <person name="Domingo M.-C."/>
        </authorList>
    </citation>
    <scope>NUCLEOTIDE SEQUENCE [LARGE SCALE GENOMIC DNA]</scope>
    <source>
        <strain evidence="1 2">NML 130396</strain>
    </source>
</reference>
<proteinExistence type="predicted"/>
<name>A0A255H520_9ACTN</name>
<sequence>MSSTTRIDYSIRQNKAIERSIVFDGLRALYVGVHPHNPLVYIGFGSVWFTDFHLAHRHLGIDRMISIELDEVTAKRAEFNKPYKTIDVIQGDSNDVLPELRDRDDLAGQPWIAWLDYDKALDEDRIEQLDDLIRYMPDESTVVTTFSATPSPYGKPNQRVQRIQELFGFAAPDGLQNDDVRDEDGLSQVLADSLERRLRSISISAGRSPAVPAFRMRYRDGAPMVTVGLHLPSPETSDDVRRIISDPSWPGIVGAAITTPPLTTREVGAIRALLPTTKSITRSDIQDAGFDLEDDQLDAFTAHYNRYPTFAQLAF</sequence>
<dbReference type="OrthoDB" id="3197423at2"/>
<evidence type="ECO:0000313" key="1">
    <source>
        <dbReference type="EMBL" id="OYO22689.1"/>
    </source>
</evidence>
<gene>
    <name evidence="1" type="ORF">CGZ93_07510</name>
</gene>
<dbReference type="Proteomes" id="UP000216311">
    <property type="component" value="Unassembled WGS sequence"/>
</dbReference>
<dbReference type="RefSeq" id="WP_094363534.1">
    <property type="nucleotide sequence ID" value="NZ_NMVQ01000010.1"/>
</dbReference>
<dbReference type="EMBL" id="NMVQ01000010">
    <property type="protein sequence ID" value="OYO22689.1"/>
    <property type="molecule type" value="Genomic_DNA"/>
</dbReference>
<dbReference type="InterPro" id="IPR046788">
    <property type="entry name" value="Methyltransf_35"/>
</dbReference>
<evidence type="ECO:0000313" key="2">
    <source>
        <dbReference type="Proteomes" id="UP000216311"/>
    </source>
</evidence>
<protein>
    <submittedName>
        <fullName evidence="1">Uncharacterized protein</fullName>
    </submittedName>
</protein>
<comment type="caution">
    <text evidence="1">The sequence shown here is derived from an EMBL/GenBank/DDBJ whole genome shotgun (WGS) entry which is preliminary data.</text>
</comment>
<dbReference type="Pfam" id="PF20553">
    <property type="entry name" value="Methyltransf_35"/>
    <property type="match status" value="1"/>
</dbReference>
<dbReference type="AlphaFoldDB" id="A0A255H520"/>
<keyword evidence="2" id="KW-1185">Reference proteome</keyword>